<keyword evidence="3" id="KW-1185">Reference proteome</keyword>
<evidence type="ECO:0000313" key="3">
    <source>
        <dbReference type="Proteomes" id="UP001176941"/>
    </source>
</evidence>
<evidence type="ECO:0000313" key="2">
    <source>
        <dbReference type="EMBL" id="CAI9174720.1"/>
    </source>
</evidence>
<sequence length="69" mass="7136">MVSPPYNRNHALWTGMKPRPSFQSQERDPRSGAPGLAAGEGLAPGAARSFTFQAAPDRSSGGETAPPAA</sequence>
<accession>A0ABN8ZLD1</accession>
<feature type="region of interest" description="Disordered" evidence="1">
    <location>
        <begin position="1"/>
        <end position="69"/>
    </location>
</feature>
<feature type="compositionally biased region" description="Low complexity" evidence="1">
    <location>
        <begin position="32"/>
        <end position="47"/>
    </location>
</feature>
<protein>
    <submittedName>
        <fullName evidence="2">Uncharacterized protein</fullName>
    </submittedName>
</protein>
<proteinExistence type="predicted"/>
<reference evidence="2" key="1">
    <citation type="submission" date="2023-04" db="EMBL/GenBank/DDBJ databases">
        <authorList>
            <consortium name="ELIXIR-Norway"/>
        </authorList>
    </citation>
    <scope>NUCLEOTIDE SEQUENCE [LARGE SCALE GENOMIC DNA]</scope>
</reference>
<gene>
    <name evidence="2" type="ORF">MRATA1EN1_LOCUS23682</name>
</gene>
<evidence type="ECO:0000256" key="1">
    <source>
        <dbReference type="SAM" id="MobiDB-lite"/>
    </source>
</evidence>
<dbReference type="Proteomes" id="UP001176941">
    <property type="component" value="Chromosome 4"/>
</dbReference>
<organism evidence="2 3">
    <name type="scientific">Rangifer tarandus platyrhynchus</name>
    <name type="common">Svalbard reindeer</name>
    <dbReference type="NCBI Taxonomy" id="3082113"/>
    <lineage>
        <taxon>Eukaryota</taxon>
        <taxon>Metazoa</taxon>
        <taxon>Chordata</taxon>
        <taxon>Craniata</taxon>
        <taxon>Vertebrata</taxon>
        <taxon>Euteleostomi</taxon>
        <taxon>Mammalia</taxon>
        <taxon>Eutheria</taxon>
        <taxon>Laurasiatheria</taxon>
        <taxon>Artiodactyla</taxon>
        <taxon>Ruminantia</taxon>
        <taxon>Pecora</taxon>
        <taxon>Cervidae</taxon>
        <taxon>Odocoileinae</taxon>
        <taxon>Rangifer</taxon>
    </lineage>
</organism>
<name>A0ABN8ZLD1_RANTA</name>
<dbReference type="EMBL" id="OX459940">
    <property type="protein sequence ID" value="CAI9174720.1"/>
    <property type="molecule type" value="Genomic_DNA"/>
</dbReference>